<proteinExistence type="inferred from homology"/>
<dbReference type="PANTHER" id="PTHR12446:SF34">
    <property type="entry name" value="PROTEIN LIN-54 HOMOLOG"/>
    <property type="match status" value="1"/>
</dbReference>
<evidence type="ECO:0000256" key="1">
    <source>
        <dbReference type="ARBA" id="ARBA00004123"/>
    </source>
</evidence>
<comment type="similarity">
    <text evidence="2">Belongs to the lin-54 family.</text>
</comment>
<evidence type="ECO:0000313" key="5">
    <source>
        <dbReference type="EMBL" id="CAH1406324.1"/>
    </source>
</evidence>
<dbReference type="InterPro" id="IPR005172">
    <property type="entry name" value="CRC"/>
</dbReference>
<dbReference type="InterPro" id="IPR028307">
    <property type="entry name" value="Lin-54_fam"/>
</dbReference>
<reference evidence="5" key="1">
    <citation type="submission" date="2022-01" db="EMBL/GenBank/DDBJ databases">
        <authorList>
            <person name="King R."/>
        </authorList>
    </citation>
    <scope>NUCLEOTIDE SEQUENCE</scope>
</reference>
<feature type="domain" description="CRC" evidence="4">
    <location>
        <begin position="537"/>
        <end position="650"/>
    </location>
</feature>
<dbReference type="PROSITE" id="PS51634">
    <property type="entry name" value="CRC"/>
    <property type="match status" value="1"/>
</dbReference>
<evidence type="ECO:0000313" key="6">
    <source>
        <dbReference type="Proteomes" id="UP001152798"/>
    </source>
</evidence>
<sequence length="752" mass="82509">MTESMNLDSADIVSSLEEFDSLDTSLEAELNMLSEEQHLKHTSIELMPSVLSKSSIEVIKEEIVEKMEPEEHIEEQLMEETIPYDNTVNIIDSVMDIVESEGPYHEQDLVRLSEDDQNHSDNDPLEIDHEESTMHNDHEIFSDRVIDEVIVGDEQVIEAHESRAYDDNEADISDMISGNVTEETVIEGSEVMEFEKQEIIEKKEPEKVVTSNVFVVNTHPGTLQTAQAILSNNTLIAPKENKVTRLIVPTSNSDTGQTIRIVSPGKLMGATAKTITLAQAKQMGLINLNQIYPPNSKGNVGKLVVPKKTVTVMKSPTKILPAPPTLGKTQKVVIRGAGGSLKAGTILTSPGAGVLRIPGAQATQLHIPTGNKQVQYLKLVGSSKPGTTLVPVSALSTKTIPVALQTSLLNSAPATFKVLPITTQATAGQPQTSQTVMSGTTQRVLIPANTSQMNNTLVQPTTPRTSQHSILMLQPHVLPQVSKQEKITPTQSSTVRTTANGKRAAVPTTKVKEEIVPKVEVKTEIDEAVMEANGIRPRKPCNCTKSMCLKLYCDCFANGEFCHQCNCTTCFNNLSHEEERQRAIKSCLERNPTAFRPKIGKTYVGSEERRHNKGCNCRRSGCLKNYCECYEAKIPCSKNCKCVGCKNTEGFLRRGLGDDDKFGIREKADSTSARNSCDPHITGHRQVLNLMSPQLVEATCQCLVAQVEEWSRGGSTDLDLAQTWVIEELGRCLAQLIDCINKSLAQIPQSTS</sequence>
<accession>A0A9P0HR60</accession>
<dbReference type="GO" id="GO:0005634">
    <property type="term" value="C:nucleus"/>
    <property type="evidence" value="ECO:0007669"/>
    <property type="project" value="UniProtKB-SubCell"/>
</dbReference>
<dbReference type="Pfam" id="PF03638">
    <property type="entry name" value="TCR"/>
    <property type="match status" value="2"/>
</dbReference>
<dbReference type="OrthoDB" id="6283463at2759"/>
<gene>
    <name evidence="5" type="ORF">NEZAVI_LOCUS14294</name>
</gene>
<protein>
    <recommendedName>
        <fullName evidence="4">CRC domain-containing protein</fullName>
    </recommendedName>
</protein>
<evidence type="ECO:0000256" key="2">
    <source>
        <dbReference type="ARBA" id="ARBA00007267"/>
    </source>
</evidence>
<dbReference type="SMART" id="SM01114">
    <property type="entry name" value="CXC"/>
    <property type="match status" value="2"/>
</dbReference>
<evidence type="ECO:0000259" key="4">
    <source>
        <dbReference type="PROSITE" id="PS51634"/>
    </source>
</evidence>
<dbReference type="PANTHER" id="PTHR12446">
    <property type="entry name" value="TESMIN/TSO1-RELATED"/>
    <property type="match status" value="1"/>
</dbReference>
<organism evidence="5 6">
    <name type="scientific">Nezara viridula</name>
    <name type="common">Southern green stink bug</name>
    <name type="synonym">Cimex viridulus</name>
    <dbReference type="NCBI Taxonomy" id="85310"/>
    <lineage>
        <taxon>Eukaryota</taxon>
        <taxon>Metazoa</taxon>
        <taxon>Ecdysozoa</taxon>
        <taxon>Arthropoda</taxon>
        <taxon>Hexapoda</taxon>
        <taxon>Insecta</taxon>
        <taxon>Pterygota</taxon>
        <taxon>Neoptera</taxon>
        <taxon>Paraneoptera</taxon>
        <taxon>Hemiptera</taxon>
        <taxon>Heteroptera</taxon>
        <taxon>Panheteroptera</taxon>
        <taxon>Pentatomomorpha</taxon>
        <taxon>Pentatomoidea</taxon>
        <taxon>Pentatomidae</taxon>
        <taxon>Pentatominae</taxon>
        <taxon>Nezara</taxon>
    </lineage>
</organism>
<evidence type="ECO:0000256" key="3">
    <source>
        <dbReference type="ARBA" id="ARBA00023242"/>
    </source>
</evidence>
<dbReference type="Proteomes" id="UP001152798">
    <property type="component" value="Chromosome 6"/>
</dbReference>
<dbReference type="GO" id="GO:0006355">
    <property type="term" value="P:regulation of DNA-templated transcription"/>
    <property type="evidence" value="ECO:0007669"/>
    <property type="project" value="TreeGrafter"/>
</dbReference>
<dbReference type="AlphaFoldDB" id="A0A9P0HR60"/>
<dbReference type="EMBL" id="OV725082">
    <property type="protein sequence ID" value="CAH1406324.1"/>
    <property type="molecule type" value="Genomic_DNA"/>
</dbReference>
<comment type="subcellular location">
    <subcellularLocation>
        <location evidence="1">Nucleus</location>
    </subcellularLocation>
</comment>
<dbReference type="InterPro" id="IPR033467">
    <property type="entry name" value="Tesmin/TSO1-like_CXC"/>
</dbReference>
<name>A0A9P0HR60_NEZVI</name>
<keyword evidence="6" id="KW-1185">Reference proteome</keyword>
<keyword evidence="3" id="KW-0539">Nucleus</keyword>